<accession>A0ABU5CE38</accession>
<organism evidence="1 2">
    <name type="scientific">Tigheibacillus jepli</name>
    <dbReference type="NCBI Taxonomy" id="3035914"/>
    <lineage>
        <taxon>Bacteria</taxon>
        <taxon>Bacillati</taxon>
        <taxon>Bacillota</taxon>
        <taxon>Bacilli</taxon>
        <taxon>Bacillales</taxon>
        <taxon>Bacillaceae</taxon>
        <taxon>Tigheibacillus</taxon>
    </lineage>
</organism>
<comment type="caution">
    <text evidence="1">The sequence shown here is derived from an EMBL/GenBank/DDBJ whole genome shotgun (WGS) entry which is preliminary data.</text>
</comment>
<evidence type="ECO:0008006" key="3">
    <source>
        <dbReference type="Google" id="ProtNLM"/>
    </source>
</evidence>
<proteinExistence type="predicted"/>
<dbReference type="RefSeq" id="WP_320384119.1">
    <property type="nucleotide sequence ID" value="NZ_JAROCA020000001.1"/>
</dbReference>
<name>A0ABU5CE38_9BACI</name>
<gene>
    <name evidence="1" type="ORF">P5G51_000625</name>
</gene>
<reference evidence="1 2" key="1">
    <citation type="submission" date="2023-10" db="EMBL/GenBank/DDBJ databases">
        <title>179-bfca-hs.</title>
        <authorList>
            <person name="Miliotis G."/>
            <person name="Sengupta P."/>
            <person name="Hameed A."/>
            <person name="Chuvochina M."/>
            <person name="Mcdonagh F."/>
            <person name="Simpson A.C."/>
            <person name="Singh N.K."/>
            <person name="Rekha P.D."/>
            <person name="Raman K."/>
            <person name="Hugenholtz P."/>
            <person name="Venkateswaran K."/>
        </authorList>
    </citation>
    <scope>NUCLEOTIDE SEQUENCE [LARGE SCALE GENOMIC DNA]</scope>
    <source>
        <strain evidence="1 2">179-BFC-A-HS</strain>
    </source>
</reference>
<sequence>MRVHISQLVPGCVLLRDVNGKSGKPLFRKKTVLTEEFIAFLHAFLLEGVDVYATLADGSKFMPPKREQTAVKEMAGSSKSLTNEADPDNMTVIELYHFAVQQYEQLFRQWQSNAPVNVTQVKQIAQTLFQRLDDFTSIILSLPAFAKKANWPSHRSISLCIMSCYLGKKAGLTQKDCMQIGVAALLCNVGMAKMPSIPAP</sequence>
<evidence type="ECO:0000313" key="2">
    <source>
        <dbReference type="Proteomes" id="UP001228376"/>
    </source>
</evidence>
<keyword evidence="2" id="KW-1185">Reference proteome</keyword>
<dbReference type="Proteomes" id="UP001228376">
    <property type="component" value="Unassembled WGS sequence"/>
</dbReference>
<evidence type="ECO:0000313" key="1">
    <source>
        <dbReference type="EMBL" id="MDY0404112.1"/>
    </source>
</evidence>
<dbReference type="EMBL" id="JAROCA020000001">
    <property type="protein sequence ID" value="MDY0404112.1"/>
    <property type="molecule type" value="Genomic_DNA"/>
</dbReference>
<protein>
    <recommendedName>
        <fullName evidence="3">HD-GYP domain-containing protein</fullName>
    </recommendedName>
</protein>
<dbReference type="Gene3D" id="1.10.3210.10">
    <property type="entry name" value="Hypothetical protein af1432"/>
    <property type="match status" value="1"/>
</dbReference>